<dbReference type="CDD" id="cd07505">
    <property type="entry name" value="HAD_BPGM-like"/>
    <property type="match status" value="1"/>
</dbReference>
<keyword evidence="1" id="KW-0378">Hydrolase</keyword>
<dbReference type="Gene3D" id="1.10.150.240">
    <property type="entry name" value="Putative phosphatase, domain 2"/>
    <property type="match status" value="1"/>
</dbReference>
<dbReference type="GO" id="GO:0006281">
    <property type="term" value="P:DNA repair"/>
    <property type="evidence" value="ECO:0007669"/>
    <property type="project" value="TreeGrafter"/>
</dbReference>
<dbReference type="SFLD" id="SFLDS00003">
    <property type="entry name" value="Haloacid_Dehalogenase"/>
    <property type="match status" value="1"/>
</dbReference>
<proteinExistence type="predicted"/>
<dbReference type="InterPro" id="IPR023198">
    <property type="entry name" value="PGP-like_dom2"/>
</dbReference>
<gene>
    <name evidence="1" type="ORF">I2456_26740</name>
</gene>
<dbReference type="NCBIfam" id="TIGR01509">
    <property type="entry name" value="HAD-SF-IA-v3"/>
    <property type="match status" value="1"/>
</dbReference>
<name>A0AAX1J8H0_9MYCO</name>
<evidence type="ECO:0000313" key="1">
    <source>
        <dbReference type="EMBL" id="QPI37803.1"/>
    </source>
</evidence>
<organism evidence="1 2">
    <name type="scientific">Mycobacterium kubicae</name>
    <dbReference type="NCBI Taxonomy" id="120959"/>
    <lineage>
        <taxon>Bacteria</taxon>
        <taxon>Bacillati</taxon>
        <taxon>Actinomycetota</taxon>
        <taxon>Actinomycetes</taxon>
        <taxon>Mycobacteriales</taxon>
        <taxon>Mycobacteriaceae</taxon>
        <taxon>Mycobacterium</taxon>
        <taxon>Mycobacterium simiae complex</taxon>
    </lineage>
</organism>
<dbReference type="Proteomes" id="UP000663583">
    <property type="component" value="Chromosome"/>
</dbReference>
<dbReference type="PANTHER" id="PTHR43434">
    <property type="entry name" value="PHOSPHOGLYCOLATE PHOSPHATASE"/>
    <property type="match status" value="1"/>
</dbReference>
<dbReference type="InterPro" id="IPR006439">
    <property type="entry name" value="HAD-SF_hydro_IA"/>
</dbReference>
<accession>A0AAX1J8H0</accession>
<sequence length="290" mass="30622">MKRERMKVIRQIEVASITTVLCDADGNLFPSEEPAFDASVEVTNDFLAKFGVAVRYTAEELRIGTTGKNFRTTAVDLAVQAGVPLDETLARGRPDARIASPDDVAQGRALGSTELEQWVQREREHVTAHLAATLRPDGHVHDALQALATRYGLAAVSSSAAARLAGCFTATGLDALIPADLRFSAEDSLPVPTSKPDPAVYLLAGEVLGVGPAQGLAIEDSVPGVLSAVAAGFPTIGNLMFVAPEERAARTRELVVAGACAIAESWSAITDFVLWSDASSLLRERQEATG</sequence>
<protein>
    <submittedName>
        <fullName evidence="1">HAD-IA family hydrolase</fullName>
    </submittedName>
</protein>
<dbReference type="GO" id="GO:0008967">
    <property type="term" value="F:phosphoglycolate phosphatase activity"/>
    <property type="evidence" value="ECO:0007669"/>
    <property type="project" value="TreeGrafter"/>
</dbReference>
<dbReference type="KEGG" id="mku:I2456_26740"/>
<dbReference type="Gene3D" id="3.40.50.1000">
    <property type="entry name" value="HAD superfamily/HAD-like"/>
    <property type="match status" value="1"/>
</dbReference>
<dbReference type="Pfam" id="PF00702">
    <property type="entry name" value="Hydrolase"/>
    <property type="match status" value="1"/>
</dbReference>
<evidence type="ECO:0000313" key="2">
    <source>
        <dbReference type="Proteomes" id="UP000663583"/>
    </source>
</evidence>
<dbReference type="RefSeq" id="WP_085075470.1">
    <property type="nucleotide sequence ID" value="NZ_BLKU01000005.1"/>
</dbReference>
<dbReference type="InterPro" id="IPR050155">
    <property type="entry name" value="HAD-like_hydrolase_sf"/>
</dbReference>
<dbReference type="InterPro" id="IPR036412">
    <property type="entry name" value="HAD-like_sf"/>
</dbReference>
<dbReference type="SUPFAM" id="SSF56784">
    <property type="entry name" value="HAD-like"/>
    <property type="match status" value="1"/>
</dbReference>
<dbReference type="PANTHER" id="PTHR43434:SF1">
    <property type="entry name" value="PHOSPHOGLYCOLATE PHOSPHATASE"/>
    <property type="match status" value="1"/>
</dbReference>
<reference evidence="1" key="1">
    <citation type="submission" date="2020-11" db="EMBL/GenBank/DDBJ databases">
        <title>Intraspecies plasmid and genomic variation of Mycobacterium kubicae revealed by the complete genome sequences of two clinical isolates.</title>
        <authorList>
            <person name="Hendrix J.R."/>
            <person name="Epperson L.E."/>
            <person name="Honda J.R."/>
            <person name="Strong M."/>
        </authorList>
    </citation>
    <scope>NUCLEOTIDE SEQUENCE</scope>
    <source>
        <strain evidence="1">JCM 13573</strain>
    </source>
</reference>
<dbReference type="AlphaFoldDB" id="A0AAX1J8H0"/>
<dbReference type="SFLD" id="SFLDG01129">
    <property type="entry name" value="C1.5:_HAD__Beta-PGM__Phosphata"/>
    <property type="match status" value="1"/>
</dbReference>
<dbReference type="InterPro" id="IPR023214">
    <property type="entry name" value="HAD_sf"/>
</dbReference>
<dbReference type="EMBL" id="CP065047">
    <property type="protein sequence ID" value="QPI37803.1"/>
    <property type="molecule type" value="Genomic_DNA"/>
</dbReference>